<dbReference type="RefSeq" id="WP_119320375.1">
    <property type="nucleotide sequence ID" value="NZ_AP025739.1"/>
</dbReference>
<dbReference type="InterPro" id="IPR001017">
    <property type="entry name" value="DH_E1"/>
</dbReference>
<organism evidence="4 5">
    <name type="scientific">Capsulimonas corticalis</name>
    <dbReference type="NCBI Taxonomy" id="2219043"/>
    <lineage>
        <taxon>Bacteria</taxon>
        <taxon>Bacillati</taxon>
        <taxon>Armatimonadota</taxon>
        <taxon>Armatimonadia</taxon>
        <taxon>Capsulimonadales</taxon>
        <taxon>Capsulimonadaceae</taxon>
        <taxon>Capsulimonas</taxon>
    </lineage>
</organism>
<dbReference type="KEGG" id="ccot:CCAX7_31030"/>
<evidence type="ECO:0000256" key="2">
    <source>
        <dbReference type="ARBA" id="ARBA00023002"/>
    </source>
</evidence>
<evidence type="ECO:0000313" key="5">
    <source>
        <dbReference type="Proteomes" id="UP000287394"/>
    </source>
</evidence>
<evidence type="ECO:0000256" key="1">
    <source>
        <dbReference type="ARBA" id="ARBA00001964"/>
    </source>
</evidence>
<dbReference type="CDD" id="cd02000">
    <property type="entry name" value="TPP_E1_PDC_ADC_BCADC"/>
    <property type="match status" value="1"/>
</dbReference>
<dbReference type="Pfam" id="PF00676">
    <property type="entry name" value="E1_dh"/>
    <property type="match status" value="1"/>
</dbReference>
<protein>
    <submittedName>
        <fullName evidence="4">Pyruvate dehydrogenase E1 component subunit alpha</fullName>
    </submittedName>
</protein>
<dbReference type="PANTHER" id="PTHR11516:SF60">
    <property type="entry name" value="PYRUVATE DEHYDROGENASE E1 COMPONENT SUBUNIT ALPHA"/>
    <property type="match status" value="1"/>
</dbReference>
<evidence type="ECO:0000313" key="4">
    <source>
        <dbReference type="EMBL" id="BDI31052.1"/>
    </source>
</evidence>
<proteinExistence type="predicted"/>
<dbReference type="FunCoup" id="A0A402CSK4">
    <property type="interactions" value="360"/>
</dbReference>
<reference evidence="4 5" key="1">
    <citation type="journal article" date="2019" name="Int. J. Syst. Evol. Microbiol.">
        <title>Capsulimonas corticalis gen. nov., sp. nov., an aerobic capsulated bacterium, of a novel bacterial order, Capsulimonadales ord. nov., of the class Armatimonadia of the phylum Armatimonadetes.</title>
        <authorList>
            <person name="Li J."/>
            <person name="Kudo C."/>
            <person name="Tonouchi A."/>
        </authorList>
    </citation>
    <scope>NUCLEOTIDE SEQUENCE [LARGE SCALE GENOMIC DNA]</scope>
    <source>
        <strain evidence="4 5">AX-7</strain>
    </source>
</reference>
<dbReference type="SUPFAM" id="SSF52518">
    <property type="entry name" value="Thiamin diphosphate-binding fold (THDP-binding)"/>
    <property type="match status" value="1"/>
</dbReference>
<sequence>MAASPAALKTRGSTKYDAHGAEIKDAQVADADAVIAALKLTDEQLLLTYQRALEVRHFEEQCNRAFRANKVGGYLHLYIGQEAVSLGVLEACKQGDQVLSSYRDHAHCLILGSDPNAVMAEIYGKSTGISRGKGGSMHLFDKANGFAGGYGIVGGNVPLAVGIGWALKYKNELKDNKNICVCYLGDGSMNAGAFHEALNMAALYELPILYVLENNKYAMGTSVERHSANTDLSSRADSYNMRNSKVDGQDYFAVRKVAQEIIDEMRVNPAPYFLEAVTYRYVGHGAADGAGTQITYRDPSELEEWKKRDPINILGDALRKRGTLTEAKHDELDKSALEIARVAAEFADNSPVCAPEELTQDVYVD</sequence>
<dbReference type="AlphaFoldDB" id="A0A402CSK4"/>
<gene>
    <name evidence="4" type="primary">pdhA</name>
    <name evidence="4" type="ORF">CCAX7_31030</name>
</gene>
<accession>A0A402CSK4</accession>
<dbReference type="InterPro" id="IPR050642">
    <property type="entry name" value="PDH_E1_Alpha_Subunit"/>
</dbReference>
<dbReference type="OrthoDB" id="9769337at2"/>
<dbReference type="EMBL" id="AP025739">
    <property type="protein sequence ID" value="BDI31052.1"/>
    <property type="molecule type" value="Genomic_DNA"/>
</dbReference>
<comment type="cofactor">
    <cofactor evidence="1">
        <name>thiamine diphosphate</name>
        <dbReference type="ChEBI" id="CHEBI:58937"/>
    </cofactor>
</comment>
<keyword evidence="4" id="KW-0670">Pyruvate</keyword>
<dbReference type="GO" id="GO:0006086">
    <property type="term" value="P:pyruvate decarboxylation to acetyl-CoA"/>
    <property type="evidence" value="ECO:0007669"/>
    <property type="project" value="TreeGrafter"/>
</dbReference>
<keyword evidence="3" id="KW-0786">Thiamine pyrophosphate</keyword>
<dbReference type="Gene3D" id="3.40.50.970">
    <property type="match status" value="1"/>
</dbReference>
<dbReference type="Proteomes" id="UP000287394">
    <property type="component" value="Chromosome"/>
</dbReference>
<keyword evidence="2" id="KW-0560">Oxidoreductase</keyword>
<dbReference type="PANTHER" id="PTHR11516">
    <property type="entry name" value="PYRUVATE DEHYDROGENASE E1 COMPONENT, ALPHA SUBUNIT BACTERIAL AND ORGANELLAR"/>
    <property type="match status" value="1"/>
</dbReference>
<dbReference type="GO" id="GO:0004739">
    <property type="term" value="F:pyruvate dehydrogenase (acetyl-transferring) activity"/>
    <property type="evidence" value="ECO:0007669"/>
    <property type="project" value="TreeGrafter"/>
</dbReference>
<keyword evidence="5" id="KW-1185">Reference proteome</keyword>
<evidence type="ECO:0000256" key="3">
    <source>
        <dbReference type="ARBA" id="ARBA00023052"/>
    </source>
</evidence>
<dbReference type="InterPro" id="IPR029061">
    <property type="entry name" value="THDP-binding"/>
</dbReference>
<name>A0A402CSK4_9BACT</name>